<feature type="compositionally biased region" description="Pro residues" evidence="1">
    <location>
        <begin position="361"/>
        <end position="370"/>
    </location>
</feature>
<keyword evidence="3" id="KW-1185">Reference proteome</keyword>
<dbReference type="EMBL" id="CABIJS010000077">
    <property type="protein sequence ID" value="VUZ42125.1"/>
    <property type="molecule type" value="Genomic_DNA"/>
</dbReference>
<feature type="compositionally biased region" description="Basic and acidic residues" evidence="1">
    <location>
        <begin position="196"/>
        <end position="224"/>
    </location>
</feature>
<organism evidence="2 3">
    <name type="scientific">Hymenolepis diminuta</name>
    <name type="common">Rat tapeworm</name>
    <dbReference type="NCBI Taxonomy" id="6216"/>
    <lineage>
        <taxon>Eukaryota</taxon>
        <taxon>Metazoa</taxon>
        <taxon>Spiralia</taxon>
        <taxon>Lophotrochozoa</taxon>
        <taxon>Platyhelminthes</taxon>
        <taxon>Cestoda</taxon>
        <taxon>Eucestoda</taxon>
        <taxon>Cyclophyllidea</taxon>
        <taxon>Hymenolepididae</taxon>
        <taxon>Hymenolepis</taxon>
    </lineage>
</organism>
<feature type="compositionally biased region" description="Polar residues" evidence="1">
    <location>
        <begin position="1"/>
        <end position="11"/>
    </location>
</feature>
<evidence type="ECO:0000313" key="3">
    <source>
        <dbReference type="Proteomes" id="UP000321570"/>
    </source>
</evidence>
<feature type="non-terminal residue" evidence="2">
    <location>
        <position position="1"/>
    </location>
</feature>
<name>A0A564Y4A3_HYMDI</name>
<feature type="compositionally biased region" description="Polar residues" evidence="1">
    <location>
        <begin position="271"/>
        <end position="286"/>
    </location>
</feature>
<accession>A0A564Y4A3</accession>
<feature type="region of interest" description="Disordered" evidence="1">
    <location>
        <begin position="173"/>
        <end position="224"/>
    </location>
</feature>
<protein>
    <recommendedName>
        <fullName evidence="4">CCDC66 domain-containing protein</fullName>
    </recommendedName>
</protein>
<evidence type="ECO:0000256" key="1">
    <source>
        <dbReference type="SAM" id="MobiDB-lite"/>
    </source>
</evidence>
<sequence length="419" mass="48172">ENFNKNEANFSEESREHPKFTQIVDSSNRPLTLLERKRLQWVQENEELARPSKGRAFSTVYYPTMAEDVIHHDKAQNPAPPAKNHYQYKRCNYLAGLPVGEDPLAEAELREQKRRQWLADLDQQIEERRIARERERLKNLALDSAPSRGGQEIDSSLTRSAYVEVKSTGYGRGRGLADLMGRQESDSATKRQQQQELKEAYAEQMREREERRQKEREAEAKADAAAEKAVRLEIERERRLNEEQEIKLAQRHRKAELEAQEIIVGKAAVNSRKQQQSNTQHSSRSVSRILCPTNRPASQPRSRLNDLEKIKKAQFGSTYTIPNPTGRPNSGSIEVRNQNRIKKDAPTVVRTESTLISSTSPHPPSFPPNHPTSDFLSAIADPDFTCPQVSRDSALREVFRIKENLVKRQNELRSMQQNY</sequence>
<proteinExistence type="predicted"/>
<feature type="region of interest" description="Disordered" evidence="1">
    <location>
        <begin position="270"/>
        <end position="374"/>
    </location>
</feature>
<feature type="region of interest" description="Disordered" evidence="1">
    <location>
        <begin position="1"/>
        <end position="27"/>
    </location>
</feature>
<evidence type="ECO:0000313" key="2">
    <source>
        <dbReference type="EMBL" id="VUZ42125.1"/>
    </source>
</evidence>
<feature type="compositionally biased region" description="Polar residues" evidence="1">
    <location>
        <begin position="315"/>
        <end position="338"/>
    </location>
</feature>
<reference evidence="2 3" key="1">
    <citation type="submission" date="2019-07" db="EMBL/GenBank/DDBJ databases">
        <authorList>
            <person name="Jastrzebski P J."/>
            <person name="Paukszto L."/>
            <person name="Jastrzebski P J."/>
        </authorList>
    </citation>
    <scope>NUCLEOTIDE SEQUENCE [LARGE SCALE GENOMIC DNA]</scope>
    <source>
        <strain evidence="2 3">WMS-il1</strain>
    </source>
</reference>
<gene>
    <name evidence="2" type="ORF">WMSIL1_LOCUS2637</name>
</gene>
<evidence type="ECO:0008006" key="4">
    <source>
        <dbReference type="Google" id="ProtNLM"/>
    </source>
</evidence>
<dbReference type="Proteomes" id="UP000321570">
    <property type="component" value="Unassembled WGS sequence"/>
</dbReference>
<dbReference type="AlphaFoldDB" id="A0A564Y4A3"/>